<proteinExistence type="predicted"/>
<dbReference type="AlphaFoldDB" id="A0A383B0N9"/>
<reference evidence="1" key="1">
    <citation type="submission" date="2018-05" db="EMBL/GenBank/DDBJ databases">
        <authorList>
            <person name="Lanie J.A."/>
            <person name="Ng W.-L."/>
            <person name="Kazmierczak K.M."/>
            <person name="Andrzejewski T.M."/>
            <person name="Davidsen T.M."/>
            <person name="Wayne K.J."/>
            <person name="Tettelin H."/>
            <person name="Glass J.I."/>
            <person name="Rusch D."/>
            <person name="Podicherti R."/>
            <person name="Tsui H.-C.T."/>
            <person name="Winkler M.E."/>
        </authorList>
    </citation>
    <scope>NUCLEOTIDE SEQUENCE</scope>
</reference>
<evidence type="ECO:0000313" key="1">
    <source>
        <dbReference type="EMBL" id="SVE13657.1"/>
    </source>
</evidence>
<accession>A0A383B0N9</accession>
<dbReference type="EMBL" id="UINC01196590">
    <property type="protein sequence ID" value="SVE13657.1"/>
    <property type="molecule type" value="Genomic_DNA"/>
</dbReference>
<name>A0A383B0N9_9ZZZZ</name>
<gene>
    <name evidence="1" type="ORF">METZ01_LOCUS466511</name>
</gene>
<sequence length="25" mass="2691">MRDAIVTLPKGKNPAGCTDRLSSFI</sequence>
<organism evidence="1">
    <name type="scientific">marine metagenome</name>
    <dbReference type="NCBI Taxonomy" id="408172"/>
    <lineage>
        <taxon>unclassified sequences</taxon>
        <taxon>metagenomes</taxon>
        <taxon>ecological metagenomes</taxon>
    </lineage>
</organism>
<protein>
    <submittedName>
        <fullName evidence="1">Uncharacterized protein</fullName>
    </submittedName>
</protein>